<dbReference type="GeneID" id="77936333"/>
<dbReference type="KEGG" id="vg:77936333"/>
<dbReference type="RefSeq" id="YP_010660338.1">
    <property type="nucleotide sequence ID" value="NC_070876.1"/>
</dbReference>
<dbReference type="Proteomes" id="UP000222678">
    <property type="component" value="Genome"/>
</dbReference>
<proteinExistence type="predicted"/>
<keyword evidence="2" id="KW-1185">Reference proteome</keyword>
<sequence length="107" mass="11963">MTPTPQTQRDLFEAAVIERMKESGFLEVEIRVECLARCDDGYQDEVINAGWHYWNAALSATDAVAEIVSKHGDPEAFGERELVALIDIQKYRYGTKLYAAAPAKLEG</sequence>
<evidence type="ECO:0000313" key="2">
    <source>
        <dbReference type="Proteomes" id="UP000222678"/>
    </source>
</evidence>
<reference evidence="1 2" key="1">
    <citation type="submission" date="2017-06" db="EMBL/GenBank/DDBJ databases">
        <authorList>
            <person name="Kim H.J."/>
            <person name="Triplett B.A."/>
        </authorList>
    </citation>
    <scope>NUCLEOTIDE SEQUENCE [LARGE SCALE GENOMIC DNA]</scope>
</reference>
<protein>
    <submittedName>
        <fullName evidence="1">Uncharacterized protein</fullName>
    </submittedName>
</protein>
<evidence type="ECO:0000313" key="1">
    <source>
        <dbReference type="EMBL" id="AUZ95475.1"/>
    </source>
</evidence>
<accession>A0A2L0V121</accession>
<name>A0A2L0V121_9CAUD</name>
<organism evidence="1 2">
    <name type="scientific">Agrobacterium phage Atu_ph08</name>
    <dbReference type="NCBI Taxonomy" id="2024265"/>
    <lineage>
        <taxon>Viruses</taxon>
        <taxon>Duplodnaviria</taxon>
        <taxon>Heunggongvirae</taxon>
        <taxon>Uroviricota</taxon>
        <taxon>Caudoviricetes</taxon>
        <taxon>Roslyckyvirus</taxon>
        <taxon>Roslyckyvirus ph08</taxon>
    </lineage>
</organism>
<dbReference type="EMBL" id="MF403009">
    <property type="protein sequence ID" value="AUZ95475.1"/>
    <property type="molecule type" value="Genomic_DNA"/>
</dbReference>